<reference evidence="2 3" key="1">
    <citation type="submission" date="2014-09" db="EMBL/GenBank/DDBJ databases">
        <title>Vibrio maritimus JCM 19235. (C45) whole genome shotgun sequence.</title>
        <authorList>
            <person name="Sawabe T."/>
            <person name="Meirelles P."/>
            <person name="Nakanishi M."/>
            <person name="Sayaka M."/>
            <person name="Hattori M."/>
            <person name="Ohkuma M."/>
        </authorList>
    </citation>
    <scope>NUCLEOTIDE SEQUENCE [LARGE SCALE GENOMIC DNA]</scope>
    <source>
        <strain evidence="3">JCM19235</strain>
    </source>
</reference>
<feature type="compositionally biased region" description="Low complexity" evidence="1">
    <location>
        <begin position="82"/>
        <end position="117"/>
    </location>
</feature>
<gene>
    <name evidence="2" type="ORF">JCM19235_1229</name>
</gene>
<evidence type="ECO:0000313" key="3">
    <source>
        <dbReference type="Proteomes" id="UP000029228"/>
    </source>
</evidence>
<dbReference type="AlphaFoldDB" id="A0A090S812"/>
<feature type="compositionally biased region" description="Low complexity" evidence="1">
    <location>
        <begin position="1"/>
        <end position="49"/>
    </location>
</feature>
<proteinExistence type="predicted"/>
<feature type="region of interest" description="Disordered" evidence="1">
    <location>
        <begin position="1"/>
        <end position="117"/>
    </location>
</feature>
<feature type="compositionally biased region" description="Basic and acidic residues" evidence="1">
    <location>
        <begin position="55"/>
        <end position="64"/>
    </location>
</feature>
<evidence type="ECO:0000256" key="1">
    <source>
        <dbReference type="SAM" id="MobiDB-lite"/>
    </source>
</evidence>
<accession>A0A090S812</accession>
<reference evidence="2 3" key="2">
    <citation type="submission" date="2014-09" db="EMBL/GenBank/DDBJ databases">
        <authorList>
            <consortium name="NBRP consortium"/>
            <person name="Sawabe T."/>
            <person name="Meirelles P."/>
            <person name="Nakanishi M."/>
            <person name="Sayaka M."/>
            <person name="Hattori M."/>
            <person name="Ohkuma M."/>
        </authorList>
    </citation>
    <scope>NUCLEOTIDE SEQUENCE [LARGE SCALE GENOMIC DNA]</scope>
    <source>
        <strain evidence="3">JCM19235</strain>
    </source>
</reference>
<dbReference type="EMBL" id="BBMR01000017">
    <property type="protein sequence ID" value="GAL22928.1"/>
    <property type="molecule type" value="Genomic_DNA"/>
</dbReference>
<sequence>MHYANKASASASAASSSETKSKTSETNAKASEVASAASQSASANHEAASLASKNKSQEWAEKAENSQVESGQYSAKHHAIKSADSAASALASKNASASSESKSKTSETNAKASENAAEAAAVRAETAAVTASNGVVDRGPWDASSGEFPVNVTDPFETTDWYRISAAGLMSNPSNPSQEDIDVAVGDNLYWDKAADVWYKIDNTEQVTSVNGMRGAVVLAKSHVGLSNVPNYSISNTYTSTGTNFASRKAVYDAYTALNGAKLGKSENAVSATKLLNARTISLGGDLSGSASFNGTANITITATVKDDSHAHTIANVDGLQAALDAKLDGNGGKATDSDKLDGYDSSAFIRSFQVEDGDGTEVTINHGKEWKFVEGGGIDINWTDTSPGSDADPFDLTFTVTQAPKLATARTITFNGDVSGSYTFDGSANKTVTLAVANDSHTHDGRYYTESESNARFANVSGDTFTGQLNIEAGLKLNWSGVTGIMPLSRRIQKGSYHF</sequence>
<dbReference type="STRING" id="990268.JCM19235_1229"/>
<dbReference type="OrthoDB" id="5919129at2"/>
<evidence type="ECO:0000313" key="2">
    <source>
        <dbReference type="EMBL" id="GAL22928.1"/>
    </source>
</evidence>
<comment type="caution">
    <text evidence="2">The sequence shown here is derived from an EMBL/GenBank/DDBJ whole genome shotgun (WGS) entry which is preliminary data.</text>
</comment>
<name>A0A090S812_9VIBR</name>
<organism evidence="2 3">
    <name type="scientific">Vibrio maritimus</name>
    <dbReference type="NCBI Taxonomy" id="990268"/>
    <lineage>
        <taxon>Bacteria</taxon>
        <taxon>Pseudomonadati</taxon>
        <taxon>Pseudomonadota</taxon>
        <taxon>Gammaproteobacteria</taxon>
        <taxon>Vibrionales</taxon>
        <taxon>Vibrionaceae</taxon>
        <taxon>Vibrio</taxon>
    </lineage>
</organism>
<dbReference type="Proteomes" id="UP000029228">
    <property type="component" value="Unassembled WGS sequence"/>
</dbReference>
<keyword evidence="3" id="KW-1185">Reference proteome</keyword>
<protein>
    <submittedName>
        <fullName evidence="2">Phage tail fiber protein</fullName>
    </submittedName>
</protein>